<dbReference type="CDD" id="cd00063">
    <property type="entry name" value="FN3"/>
    <property type="match status" value="2"/>
</dbReference>
<organism evidence="4 5">
    <name type="scientific">Onychostoma macrolepis</name>
    <dbReference type="NCBI Taxonomy" id="369639"/>
    <lineage>
        <taxon>Eukaryota</taxon>
        <taxon>Metazoa</taxon>
        <taxon>Chordata</taxon>
        <taxon>Craniata</taxon>
        <taxon>Vertebrata</taxon>
        <taxon>Euteleostomi</taxon>
        <taxon>Actinopterygii</taxon>
        <taxon>Neopterygii</taxon>
        <taxon>Teleostei</taxon>
        <taxon>Ostariophysi</taxon>
        <taxon>Cypriniformes</taxon>
        <taxon>Cyprinidae</taxon>
        <taxon>Acrossocheilinae</taxon>
        <taxon>Onychostoma</taxon>
    </lineage>
</organism>
<evidence type="ECO:0000256" key="1">
    <source>
        <dbReference type="ARBA" id="ARBA00022737"/>
    </source>
</evidence>
<keyword evidence="1" id="KW-0677">Repeat</keyword>
<evidence type="ECO:0000313" key="5">
    <source>
        <dbReference type="Proteomes" id="UP000579812"/>
    </source>
</evidence>
<feature type="domain" description="Fibronectin type-III" evidence="3">
    <location>
        <begin position="481"/>
        <end position="577"/>
    </location>
</feature>
<dbReference type="InterPro" id="IPR013783">
    <property type="entry name" value="Ig-like_fold"/>
</dbReference>
<evidence type="ECO:0000259" key="3">
    <source>
        <dbReference type="PROSITE" id="PS50853"/>
    </source>
</evidence>
<dbReference type="SUPFAM" id="SSF49265">
    <property type="entry name" value="Fibronectin type III"/>
    <property type="match status" value="2"/>
</dbReference>
<dbReference type="PANTHER" id="PTHR46708">
    <property type="entry name" value="TENASCIN"/>
    <property type="match status" value="1"/>
</dbReference>
<dbReference type="PANTHER" id="PTHR46708:SF2">
    <property type="entry name" value="FIBRONECTIN TYPE-III DOMAIN-CONTAINING PROTEIN"/>
    <property type="match status" value="1"/>
</dbReference>
<proteinExistence type="predicted"/>
<name>A0A7J6CT37_9TELE</name>
<reference evidence="4 5" key="1">
    <citation type="submission" date="2020-04" db="EMBL/GenBank/DDBJ databases">
        <title>Chromosome-level genome assembly of a cyprinid fish Onychostoma macrolepis by integration of Nanopore Sequencing, Bionano and Hi-C technology.</title>
        <authorList>
            <person name="Wang D."/>
        </authorList>
    </citation>
    <scope>NUCLEOTIDE SEQUENCE [LARGE SCALE GENOMIC DNA]</scope>
    <source>
        <strain evidence="4">SWU-2019</strain>
        <tissue evidence="4">Muscle</tissue>
    </source>
</reference>
<dbReference type="InterPro" id="IPR050991">
    <property type="entry name" value="ECM_Regulatory_Proteins"/>
</dbReference>
<keyword evidence="2" id="KW-0812">Transmembrane</keyword>
<feature type="transmembrane region" description="Helical" evidence="2">
    <location>
        <begin position="50"/>
        <end position="70"/>
    </location>
</feature>
<feature type="transmembrane region" description="Helical" evidence="2">
    <location>
        <begin position="579"/>
        <end position="599"/>
    </location>
</feature>
<dbReference type="EMBL" id="JAAMOB010000008">
    <property type="protein sequence ID" value="KAF4110420.1"/>
    <property type="molecule type" value="Genomic_DNA"/>
</dbReference>
<keyword evidence="2" id="KW-1133">Transmembrane helix</keyword>
<gene>
    <name evidence="4" type="ORF">G5714_009672</name>
</gene>
<dbReference type="InterPro" id="IPR036116">
    <property type="entry name" value="FN3_sf"/>
</dbReference>
<protein>
    <recommendedName>
        <fullName evidence="3">Fibronectin type-III domain-containing protein</fullName>
    </recommendedName>
</protein>
<accession>A0A7J6CT37</accession>
<evidence type="ECO:0000256" key="2">
    <source>
        <dbReference type="SAM" id="Phobius"/>
    </source>
</evidence>
<dbReference type="SMART" id="SM00060">
    <property type="entry name" value="FN3"/>
    <property type="match status" value="4"/>
</dbReference>
<dbReference type="Pfam" id="PF00041">
    <property type="entry name" value="fn3"/>
    <property type="match status" value="1"/>
</dbReference>
<keyword evidence="2" id="KW-0472">Membrane</keyword>
<dbReference type="Proteomes" id="UP000579812">
    <property type="component" value="Unassembled WGS sequence"/>
</dbReference>
<dbReference type="PROSITE" id="PS50853">
    <property type="entry name" value="FN3"/>
    <property type="match status" value="2"/>
</dbReference>
<dbReference type="Gene3D" id="2.60.40.10">
    <property type="entry name" value="Immunoglobulins"/>
    <property type="match status" value="4"/>
</dbReference>
<dbReference type="AlphaFoldDB" id="A0A7J6CT37"/>
<dbReference type="InterPro" id="IPR003961">
    <property type="entry name" value="FN3_dom"/>
</dbReference>
<keyword evidence="5" id="KW-1185">Reference proteome</keyword>
<sequence length="729" mass="82772">MLVSQKTYAVDLLSCVVFSTTKTVRERKPLRFKQHVLHTDYEKMNSKRSVCVLMCVFCFCFCCALGTFSVQELTVTPTELKDCEEQKKLCVMSSTDCRYMALDRVPRIPENFLNTSCHYLIHEDSLTCRWIQTKDVRSKTISSFIFSRVRDIFHCPSILNMYSTFNLTIKSKSVINQREQFSDVYPLFIKDIIQAPRPLITSVNVTDSSIKITWTSGKIPLNITKCKIRYKLLDTESWTETASVESQLVIEGLQAFSEFALSVSCFHGFGRWSDWSHETRVKTAESPPSAALSFSYYVDSDENAGIRWLVLLWKALDITDARGLIRGYEVSYMPIRQPSLKKTMNTTHLKAVVPVRSEEYEVSVCAYNSAGRSPYRRLTVNPSRPHDVPAVKSLWVYSDGSSLWIRWEHQFTTVNVSEFAIEWSSTTNSEHRHWERVNGSTFTVRLPGIEAQQMYIISVFPVYESLCGPPTNISADLQHGALWDLVGFGLLSVSSSSVVLRWSWKEAKPGVSVLQYRLVLNGPNETQTLTVFPDKHQHSFLRLHPNTRYSVQIHGETTDGNFTKASLAINTLLLDYDEMMRFAVPAVLLLLIFGIFSVLSRTMCREYFFPIIANPRYSPIGRWLLNPHLQGSGKICVLKLDGLILMDQQMEKSTVQVERHVSVVSDHEDEVPLKISATAEDTALWKPGSDYGENALTPSSLTDYIDLPLLPDSSGYVQTGQIPGERSSD</sequence>
<comment type="caution">
    <text evidence="4">The sequence shown here is derived from an EMBL/GenBank/DDBJ whole genome shotgun (WGS) entry which is preliminary data.</text>
</comment>
<feature type="domain" description="Fibronectin type-III" evidence="3">
    <location>
        <begin position="195"/>
        <end position="286"/>
    </location>
</feature>
<evidence type="ECO:0000313" key="4">
    <source>
        <dbReference type="EMBL" id="KAF4110420.1"/>
    </source>
</evidence>